<name>A6IP02_RAT</name>
<dbReference type="EMBL" id="CH473965">
    <property type="protein sequence ID" value="EDL99059.1"/>
    <property type="molecule type" value="Genomic_DNA"/>
</dbReference>
<accession>A6IP02</accession>
<reference evidence="1 2" key="1">
    <citation type="submission" date="2005-09" db="EMBL/GenBank/DDBJ databases">
        <authorList>
            <person name="Mural R.J."/>
            <person name="Li P.W."/>
            <person name="Adams M.D."/>
            <person name="Amanatides P.G."/>
            <person name="Baden-Tillson H."/>
            <person name="Barnstead M."/>
            <person name="Chin S.H."/>
            <person name="Dew I."/>
            <person name="Evans C.A."/>
            <person name="Ferriera S."/>
            <person name="Flanigan M."/>
            <person name="Fosler C."/>
            <person name="Glodek A."/>
            <person name="Gu Z."/>
            <person name="Holt R.A."/>
            <person name="Jennings D."/>
            <person name="Kraft C.L."/>
            <person name="Lu F."/>
            <person name="Nguyen T."/>
            <person name="Nusskern D.R."/>
            <person name="Pfannkoch C.M."/>
            <person name="Sitter C."/>
            <person name="Sutton G.G."/>
            <person name="Venter J.C."/>
            <person name="Wang Z."/>
            <person name="Woodage T."/>
            <person name="Zheng X.H."/>
            <person name="Zhong F."/>
        </authorList>
    </citation>
    <scope>NUCLEOTIDE SEQUENCE [LARGE SCALE GENOMIC DNA]</scope>
    <source>
        <strain>BN</strain>
        <strain evidence="2">Sprague-Dawley</strain>
    </source>
</reference>
<dbReference type="Proteomes" id="UP000234681">
    <property type="component" value="Chromosome 9"/>
</dbReference>
<evidence type="ECO:0000313" key="1">
    <source>
        <dbReference type="EMBL" id="EDL99059.1"/>
    </source>
</evidence>
<dbReference type="AlphaFoldDB" id="A6IP02"/>
<gene>
    <name evidence="1" type="ORF">rCG_22342</name>
</gene>
<protein>
    <submittedName>
        <fullName evidence="1">RCG22342</fullName>
    </submittedName>
</protein>
<proteinExistence type="predicted"/>
<sequence>MEFLRKENSACKASLGPKEGVTKNYAVYAAGLKISKELKIPGLTALPGTEPKSREEGNYAMPKVLCFLP</sequence>
<organism evidence="1 2">
    <name type="scientific">Rattus norvegicus</name>
    <name type="common">Rat</name>
    <dbReference type="NCBI Taxonomy" id="10116"/>
    <lineage>
        <taxon>Eukaryota</taxon>
        <taxon>Metazoa</taxon>
        <taxon>Chordata</taxon>
        <taxon>Craniata</taxon>
        <taxon>Vertebrata</taxon>
        <taxon>Euteleostomi</taxon>
        <taxon>Mammalia</taxon>
        <taxon>Eutheria</taxon>
        <taxon>Euarchontoglires</taxon>
        <taxon>Glires</taxon>
        <taxon>Rodentia</taxon>
        <taxon>Myomorpha</taxon>
        <taxon>Muroidea</taxon>
        <taxon>Muridae</taxon>
        <taxon>Murinae</taxon>
        <taxon>Rattus</taxon>
    </lineage>
</organism>
<evidence type="ECO:0000313" key="2">
    <source>
        <dbReference type="Proteomes" id="UP000234681"/>
    </source>
</evidence>